<dbReference type="STRING" id="1297742.A176_005637"/>
<dbReference type="RefSeq" id="WP_002635412.1">
    <property type="nucleotide sequence ID" value="NZ_CP012109.1"/>
</dbReference>
<gene>
    <name evidence="1" type="ORF">A176_005637</name>
</gene>
<accession>A0A0H4X544</accession>
<dbReference type="EMBL" id="CP012109">
    <property type="protein sequence ID" value="AKQ68725.1"/>
    <property type="molecule type" value="Genomic_DNA"/>
</dbReference>
<keyword evidence="2" id="KW-1185">Reference proteome</keyword>
<evidence type="ECO:0000313" key="1">
    <source>
        <dbReference type="EMBL" id="AKQ68725.1"/>
    </source>
</evidence>
<dbReference type="PATRIC" id="fig|1297742.4.peg.5733"/>
<sequence>MTSFSSASRRGSALAITLIALTVLLLLVVGAITFTGRNQSAAVSKMRGDRVEACAETARRHLLSRLKVFGAGAIPVTSINLEQVLMDDEVVSDRSTMRTAHIGDTDSAPTAAVLASSSFSSGKDQVSDAANTLREGTTGGSYYRVVVMCGEPGGRQAETEFVFRFGI</sequence>
<dbReference type="OrthoDB" id="5520384at2"/>
<evidence type="ECO:0008006" key="3">
    <source>
        <dbReference type="Google" id="ProtNLM"/>
    </source>
</evidence>
<reference evidence="1 2" key="1">
    <citation type="journal article" date="2016" name="PLoS ONE">
        <title>Complete Genome Sequence and Comparative Genomics of a Novel Myxobacterium Myxococcus hansupus.</title>
        <authorList>
            <person name="Sharma G."/>
            <person name="Narwani T."/>
            <person name="Subramanian S."/>
        </authorList>
    </citation>
    <scope>NUCLEOTIDE SEQUENCE [LARGE SCALE GENOMIC DNA]</scope>
    <source>
        <strain evidence="2">mixupus</strain>
    </source>
</reference>
<evidence type="ECO:0000313" key="2">
    <source>
        <dbReference type="Proteomes" id="UP000009026"/>
    </source>
</evidence>
<protein>
    <recommendedName>
        <fullName evidence="3">Type IV fimbrial biogenesis protein PilX</fullName>
    </recommendedName>
</protein>
<dbReference type="KEGG" id="mym:A176_005637"/>
<proteinExistence type="predicted"/>
<dbReference type="AlphaFoldDB" id="A0A0H4X544"/>
<dbReference type="Proteomes" id="UP000009026">
    <property type="component" value="Chromosome"/>
</dbReference>
<organism evidence="1 2">
    <name type="scientific">Pseudomyxococcus hansupus</name>
    <dbReference type="NCBI Taxonomy" id="1297742"/>
    <lineage>
        <taxon>Bacteria</taxon>
        <taxon>Pseudomonadati</taxon>
        <taxon>Myxococcota</taxon>
        <taxon>Myxococcia</taxon>
        <taxon>Myxococcales</taxon>
        <taxon>Cystobacterineae</taxon>
        <taxon>Myxococcaceae</taxon>
        <taxon>Pseudomyxococcus</taxon>
    </lineage>
</organism>
<name>A0A0H4X544_9BACT</name>